<dbReference type="GO" id="GO:0036159">
    <property type="term" value="P:inner dynein arm assembly"/>
    <property type="evidence" value="ECO:0007669"/>
    <property type="project" value="TreeGrafter"/>
</dbReference>
<dbReference type="KEGG" id="ccoa:108773370"/>
<name>A0A195CTV0_9HYME</name>
<dbReference type="InterPro" id="IPR057978">
    <property type="entry name" value="TPR_DAAF5"/>
</dbReference>
<dbReference type="Pfam" id="PF24573">
    <property type="entry name" value="HEAT_DAAF5"/>
    <property type="match status" value="1"/>
</dbReference>
<evidence type="ECO:0000313" key="4">
    <source>
        <dbReference type="Proteomes" id="UP000078542"/>
    </source>
</evidence>
<feature type="domain" description="Dynein axonemal assembly factor 5 TPR repeats" evidence="2">
    <location>
        <begin position="14"/>
        <end position="300"/>
    </location>
</feature>
<dbReference type="AlphaFoldDB" id="A0A195CTV0"/>
<evidence type="ECO:0000259" key="2">
    <source>
        <dbReference type="Pfam" id="PF25757"/>
    </source>
</evidence>
<gene>
    <name evidence="3" type="ORF">ALC62_05686</name>
</gene>
<dbReference type="PANTHER" id="PTHR16216:SF2">
    <property type="entry name" value="DYNEIN AXONEMAL ASSEMBLY FACTOR 5"/>
    <property type="match status" value="1"/>
</dbReference>
<evidence type="ECO:0000259" key="1">
    <source>
        <dbReference type="Pfam" id="PF24573"/>
    </source>
</evidence>
<dbReference type="InterPro" id="IPR056497">
    <property type="entry name" value="HEAT_DAAF5"/>
</dbReference>
<dbReference type="GO" id="GO:0045505">
    <property type="term" value="F:dynein intermediate chain binding"/>
    <property type="evidence" value="ECO:0007669"/>
    <property type="project" value="TreeGrafter"/>
</dbReference>
<dbReference type="STRING" id="456900.A0A195CTV0"/>
<organism evidence="3 4">
    <name type="scientific">Cyphomyrmex costatus</name>
    <dbReference type="NCBI Taxonomy" id="456900"/>
    <lineage>
        <taxon>Eukaryota</taxon>
        <taxon>Metazoa</taxon>
        <taxon>Ecdysozoa</taxon>
        <taxon>Arthropoda</taxon>
        <taxon>Hexapoda</taxon>
        <taxon>Insecta</taxon>
        <taxon>Pterygota</taxon>
        <taxon>Neoptera</taxon>
        <taxon>Endopterygota</taxon>
        <taxon>Hymenoptera</taxon>
        <taxon>Apocrita</taxon>
        <taxon>Aculeata</taxon>
        <taxon>Formicoidea</taxon>
        <taxon>Formicidae</taxon>
        <taxon>Myrmicinae</taxon>
        <taxon>Cyphomyrmex</taxon>
    </lineage>
</organism>
<dbReference type="OrthoDB" id="413572at2759"/>
<accession>A0A195CTV0</accession>
<keyword evidence="4" id="KW-1185">Reference proteome</keyword>
<feature type="domain" description="Dynein axonemal assembly factor 5 HEAT-repeat" evidence="1">
    <location>
        <begin position="309"/>
        <end position="502"/>
    </location>
</feature>
<dbReference type="Proteomes" id="UP000078542">
    <property type="component" value="Unassembled WGS sequence"/>
</dbReference>
<protein>
    <submittedName>
        <fullName evidence="3">HEAT repeat-containing protein 2</fullName>
    </submittedName>
</protein>
<reference evidence="3 4" key="1">
    <citation type="submission" date="2016-03" db="EMBL/GenBank/DDBJ databases">
        <title>Cyphomyrmex costatus WGS genome.</title>
        <authorList>
            <person name="Nygaard S."/>
            <person name="Hu H."/>
            <person name="Boomsma J."/>
            <person name="Zhang G."/>
        </authorList>
    </citation>
    <scope>NUCLEOTIDE SEQUENCE [LARGE SCALE GENOMIC DNA]</scope>
    <source>
        <strain evidence="3">MS0001</strain>
        <tissue evidence="3">Whole body</tissue>
    </source>
</reference>
<dbReference type="InterPro" id="IPR016024">
    <property type="entry name" value="ARM-type_fold"/>
</dbReference>
<sequence length="855" mass="98477">MALDLELSKIIVSLQADEKNRRKQALEKVLKNISQEKLSGRLDDFVKIWDSIHRFLVRIMNDNVEVCRDLTVGILKIFLEALPPDDKHIMYVIPIMSRRLGMQELIESSEEVRLKCVSLLRMIIGKYKDLLASHIQDITRILARTVTDNYPNVKKESCRCISDYAKILSRHFYSQSEYLIKPILTNFMHQHYRVRLAAVETIGDVIQYGNSKSMEEVATPLAQRLFDQSGIVRKAVIEVSGRWLIKLPDRYSWWHKLLPLVMTGLHDELAEIRVKTAEMWDAAGKLYIEENENDEKLKDKMDYLTEDPEHYPLEISRPNLGCRVIAQQNFCKLINGISAELGDWLPDIRMRSAQLLSTLILNVEEDVTQHIEKLLPPMYRACNDEDKRVVCCVETAARYLGYFVQPKIYCQLVLPTLDESPTTGHLHVFAAILSGSERRALSQQLDKIMSFLQQPNICQSKKSNYQRQILSCCNSLLVVCKEDCKEVTEALFIVIFTMYAMSVELSIREEADRLLEILVNINSLKNIEDLFCNYMKPLITSIHDDCASWTVYSVESQIFCACLSRNGIAISRNMDLVLPILKKTMSKDADPELKLRHFILLSEYFLNNQNLCYYIEDPHRFVSIIIEELIMPGLIWAAGRAAEAIRTAVVCCLYAILQNTIINPDEKNEINKMQLSANEENKDSNVSITAKQFSSIFDKIVPVLISLVDDKAKKTRLYSIRAIGLLVTIGQRLSCLDDEHIHRTYPVILKRLDDGCDDVRHTAVEMLVDMWSAVSKDYDTVFSRSHIDALYTTMIVHLDDPESYFQEIMLDALKRVAQIYPELLHQKLYSCRPNFRNKAGVDILLEYCQSIFKQD</sequence>
<dbReference type="Pfam" id="PF25757">
    <property type="entry name" value="TPR_DNAAF5"/>
    <property type="match status" value="1"/>
</dbReference>
<dbReference type="InterPro" id="IPR052623">
    <property type="entry name" value="DAAF5"/>
</dbReference>
<dbReference type="GO" id="GO:0003341">
    <property type="term" value="P:cilium movement"/>
    <property type="evidence" value="ECO:0007669"/>
    <property type="project" value="TreeGrafter"/>
</dbReference>
<dbReference type="Gene3D" id="1.25.10.10">
    <property type="entry name" value="Leucine-rich Repeat Variant"/>
    <property type="match status" value="3"/>
</dbReference>
<dbReference type="PANTHER" id="PTHR16216">
    <property type="entry name" value="DYNEIN ASSEMBLY FACTOR 5, AXONEMAL"/>
    <property type="match status" value="1"/>
</dbReference>
<dbReference type="InterPro" id="IPR011989">
    <property type="entry name" value="ARM-like"/>
</dbReference>
<evidence type="ECO:0000313" key="3">
    <source>
        <dbReference type="EMBL" id="KYN03559.1"/>
    </source>
</evidence>
<dbReference type="GO" id="GO:0036158">
    <property type="term" value="P:outer dynein arm assembly"/>
    <property type="evidence" value="ECO:0007669"/>
    <property type="project" value="TreeGrafter"/>
</dbReference>
<proteinExistence type="predicted"/>
<dbReference type="SUPFAM" id="SSF48371">
    <property type="entry name" value="ARM repeat"/>
    <property type="match status" value="1"/>
</dbReference>
<dbReference type="EMBL" id="KQ977329">
    <property type="protein sequence ID" value="KYN03559.1"/>
    <property type="molecule type" value="Genomic_DNA"/>
</dbReference>
<dbReference type="GO" id="GO:0005737">
    <property type="term" value="C:cytoplasm"/>
    <property type="evidence" value="ECO:0007669"/>
    <property type="project" value="TreeGrafter"/>
</dbReference>